<sequence length="264" mass="29018">MVHFPDVPPPPPPKVNTNTGPTPSPGPYSPSSSTSTHSSGYVPVQFDIPGGGEEFYGQLLDQANRPTQVLSRLADALFFYMDQCCDIVQLRGTQHIEPQKYVWMLKKLGTDKSLADPMEYLLRSYYDAGAIPYKVVVVNGVQIPVVDRRGWLHVAVFDIRSNPDEALRHWTKCINTLPLLDPATTQRFPAPIPRSAFPRAADFYCSQAVLTWRSRGIAEVHQRQRSAMMQRQRNKMMVGGAVKLASNLFGGGGLGGGGFSGTGL</sequence>
<evidence type="ECO:0000313" key="3">
    <source>
        <dbReference type="EMBL" id="KDQ57986.1"/>
    </source>
</evidence>
<organism evidence="3 4">
    <name type="scientific">Jaapia argillacea MUCL 33604</name>
    <dbReference type="NCBI Taxonomy" id="933084"/>
    <lineage>
        <taxon>Eukaryota</taxon>
        <taxon>Fungi</taxon>
        <taxon>Dikarya</taxon>
        <taxon>Basidiomycota</taxon>
        <taxon>Agaricomycotina</taxon>
        <taxon>Agaricomycetes</taxon>
        <taxon>Agaricomycetidae</taxon>
        <taxon>Jaapiales</taxon>
        <taxon>Jaapiaceae</taxon>
        <taxon>Jaapia</taxon>
    </lineage>
</organism>
<feature type="compositionally biased region" description="Pro residues" evidence="1">
    <location>
        <begin position="1"/>
        <end position="14"/>
    </location>
</feature>
<feature type="compositionally biased region" description="Low complexity" evidence="1">
    <location>
        <begin position="29"/>
        <end position="40"/>
    </location>
</feature>
<evidence type="ECO:0000259" key="2">
    <source>
        <dbReference type="Pfam" id="PF24355"/>
    </source>
</evidence>
<dbReference type="Pfam" id="PF24355">
    <property type="entry name" value="DUF7514"/>
    <property type="match status" value="1"/>
</dbReference>
<dbReference type="OrthoDB" id="3268672at2759"/>
<accession>A0A067Q5X3</accession>
<protein>
    <recommendedName>
        <fullName evidence="2">DUF7514 domain-containing protein</fullName>
    </recommendedName>
</protein>
<gene>
    <name evidence="3" type="ORF">JAAARDRAFT_253436</name>
</gene>
<evidence type="ECO:0000313" key="4">
    <source>
        <dbReference type="Proteomes" id="UP000027265"/>
    </source>
</evidence>
<feature type="region of interest" description="Disordered" evidence="1">
    <location>
        <begin position="1"/>
        <end position="43"/>
    </location>
</feature>
<dbReference type="Proteomes" id="UP000027265">
    <property type="component" value="Unassembled WGS sequence"/>
</dbReference>
<dbReference type="InParanoid" id="A0A067Q5X3"/>
<dbReference type="InterPro" id="IPR055936">
    <property type="entry name" value="DUF7514"/>
</dbReference>
<feature type="domain" description="DUF7514" evidence="2">
    <location>
        <begin position="57"/>
        <end position="203"/>
    </location>
</feature>
<proteinExistence type="predicted"/>
<dbReference type="HOGENOM" id="CLU_1053952_0_0_1"/>
<evidence type="ECO:0000256" key="1">
    <source>
        <dbReference type="SAM" id="MobiDB-lite"/>
    </source>
</evidence>
<reference evidence="4" key="1">
    <citation type="journal article" date="2014" name="Proc. Natl. Acad. Sci. U.S.A.">
        <title>Extensive sampling of basidiomycete genomes demonstrates inadequacy of the white-rot/brown-rot paradigm for wood decay fungi.</title>
        <authorList>
            <person name="Riley R."/>
            <person name="Salamov A.A."/>
            <person name="Brown D.W."/>
            <person name="Nagy L.G."/>
            <person name="Floudas D."/>
            <person name="Held B.W."/>
            <person name="Levasseur A."/>
            <person name="Lombard V."/>
            <person name="Morin E."/>
            <person name="Otillar R."/>
            <person name="Lindquist E.A."/>
            <person name="Sun H."/>
            <person name="LaButti K.M."/>
            <person name="Schmutz J."/>
            <person name="Jabbour D."/>
            <person name="Luo H."/>
            <person name="Baker S.E."/>
            <person name="Pisabarro A.G."/>
            <person name="Walton J.D."/>
            <person name="Blanchette R.A."/>
            <person name="Henrissat B."/>
            <person name="Martin F."/>
            <person name="Cullen D."/>
            <person name="Hibbett D.S."/>
            <person name="Grigoriev I.V."/>
        </authorList>
    </citation>
    <scope>NUCLEOTIDE SEQUENCE [LARGE SCALE GENOMIC DNA]</scope>
    <source>
        <strain evidence="4">MUCL 33604</strain>
    </source>
</reference>
<name>A0A067Q5X3_9AGAM</name>
<dbReference type="STRING" id="933084.A0A067Q5X3"/>
<keyword evidence="4" id="KW-1185">Reference proteome</keyword>
<dbReference type="AlphaFoldDB" id="A0A067Q5X3"/>
<dbReference type="EMBL" id="KL197718">
    <property type="protein sequence ID" value="KDQ57986.1"/>
    <property type="molecule type" value="Genomic_DNA"/>
</dbReference>